<evidence type="ECO:0000313" key="3">
    <source>
        <dbReference type="Proteomes" id="UP000791440"/>
    </source>
</evidence>
<protein>
    <submittedName>
        <fullName evidence="2">Uncharacterized protein</fullName>
    </submittedName>
</protein>
<sequence length="118" mass="13418">MKKSLVLLCLIKCVLCGVQRNLEDTNGITKEEAVIHSDKIKNITLSSNEAIILQNNITSGRRINNENLNSSQKYNNALYDNHNNFHGYARGIVNSFNGDNCPTGYHRSYNRKFCRPDE</sequence>
<name>A0A921ZLW2_MANSE</name>
<proteinExistence type="predicted"/>
<evidence type="ECO:0000256" key="1">
    <source>
        <dbReference type="SAM" id="SignalP"/>
    </source>
</evidence>
<evidence type="ECO:0000313" key="2">
    <source>
        <dbReference type="EMBL" id="KAG6460200.1"/>
    </source>
</evidence>
<dbReference type="Proteomes" id="UP000791440">
    <property type="component" value="Unassembled WGS sequence"/>
</dbReference>
<keyword evidence="3" id="KW-1185">Reference proteome</keyword>
<feature type="chain" id="PRO_5037825129" evidence="1">
    <location>
        <begin position="17"/>
        <end position="118"/>
    </location>
</feature>
<feature type="signal peptide" evidence="1">
    <location>
        <begin position="1"/>
        <end position="16"/>
    </location>
</feature>
<accession>A0A921ZLW2</accession>
<dbReference type="AlphaFoldDB" id="A0A921ZLW2"/>
<gene>
    <name evidence="2" type="ORF">O3G_MSEX011841</name>
</gene>
<keyword evidence="1" id="KW-0732">Signal</keyword>
<comment type="caution">
    <text evidence="2">The sequence shown here is derived from an EMBL/GenBank/DDBJ whole genome shotgun (WGS) entry which is preliminary data.</text>
</comment>
<reference evidence="2" key="2">
    <citation type="submission" date="2020-12" db="EMBL/GenBank/DDBJ databases">
        <authorList>
            <person name="Kanost M."/>
        </authorList>
    </citation>
    <scope>NUCLEOTIDE SEQUENCE</scope>
</reference>
<dbReference type="EMBL" id="JH668660">
    <property type="protein sequence ID" value="KAG6460200.1"/>
    <property type="molecule type" value="Genomic_DNA"/>
</dbReference>
<organism evidence="2 3">
    <name type="scientific">Manduca sexta</name>
    <name type="common">Tobacco hawkmoth</name>
    <name type="synonym">Tobacco hornworm</name>
    <dbReference type="NCBI Taxonomy" id="7130"/>
    <lineage>
        <taxon>Eukaryota</taxon>
        <taxon>Metazoa</taxon>
        <taxon>Ecdysozoa</taxon>
        <taxon>Arthropoda</taxon>
        <taxon>Hexapoda</taxon>
        <taxon>Insecta</taxon>
        <taxon>Pterygota</taxon>
        <taxon>Neoptera</taxon>
        <taxon>Endopterygota</taxon>
        <taxon>Lepidoptera</taxon>
        <taxon>Glossata</taxon>
        <taxon>Ditrysia</taxon>
        <taxon>Bombycoidea</taxon>
        <taxon>Sphingidae</taxon>
        <taxon>Sphinginae</taxon>
        <taxon>Sphingini</taxon>
        <taxon>Manduca</taxon>
    </lineage>
</organism>
<reference evidence="2" key="1">
    <citation type="journal article" date="2016" name="Insect Biochem. Mol. Biol.">
        <title>Multifaceted biological insights from a draft genome sequence of the tobacco hornworm moth, Manduca sexta.</title>
        <authorList>
            <person name="Kanost M.R."/>
            <person name="Arrese E.L."/>
            <person name="Cao X."/>
            <person name="Chen Y.R."/>
            <person name="Chellapilla S."/>
            <person name="Goldsmith M.R."/>
            <person name="Grosse-Wilde E."/>
            <person name="Heckel D.G."/>
            <person name="Herndon N."/>
            <person name="Jiang H."/>
            <person name="Papanicolaou A."/>
            <person name="Qu J."/>
            <person name="Soulages J.L."/>
            <person name="Vogel H."/>
            <person name="Walters J."/>
            <person name="Waterhouse R.M."/>
            <person name="Ahn S.J."/>
            <person name="Almeida F.C."/>
            <person name="An C."/>
            <person name="Aqrawi P."/>
            <person name="Bretschneider A."/>
            <person name="Bryant W.B."/>
            <person name="Bucks S."/>
            <person name="Chao H."/>
            <person name="Chevignon G."/>
            <person name="Christen J.M."/>
            <person name="Clarke D.F."/>
            <person name="Dittmer N.T."/>
            <person name="Ferguson L.C.F."/>
            <person name="Garavelou S."/>
            <person name="Gordon K.H.J."/>
            <person name="Gunaratna R.T."/>
            <person name="Han Y."/>
            <person name="Hauser F."/>
            <person name="He Y."/>
            <person name="Heidel-Fischer H."/>
            <person name="Hirsh A."/>
            <person name="Hu Y."/>
            <person name="Jiang H."/>
            <person name="Kalra D."/>
            <person name="Klinner C."/>
            <person name="Konig C."/>
            <person name="Kovar C."/>
            <person name="Kroll A.R."/>
            <person name="Kuwar S.S."/>
            <person name="Lee S.L."/>
            <person name="Lehman R."/>
            <person name="Li K."/>
            <person name="Li Z."/>
            <person name="Liang H."/>
            <person name="Lovelace S."/>
            <person name="Lu Z."/>
            <person name="Mansfield J.H."/>
            <person name="McCulloch K.J."/>
            <person name="Mathew T."/>
            <person name="Morton B."/>
            <person name="Muzny D.M."/>
            <person name="Neunemann D."/>
            <person name="Ongeri F."/>
            <person name="Pauchet Y."/>
            <person name="Pu L.L."/>
            <person name="Pyrousis I."/>
            <person name="Rao X.J."/>
            <person name="Redding A."/>
            <person name="Roesel C."/>
            <person name="Sanchez-Gracia A."/>
            <person name="Schaack S."/>
            <person name="Shukla A."/>
            <person name="Tetreau G."/>
            <person name="Wang Y."/>
            <person name="Xiong G.H."/>
            <person name="Traut W."/>
            <person name="Walsh T.K."/>
            <person name="Worley K.C."/>
            <person name="Wu D."/>
            <person name="Wu W."/>
            <person name="Wu Y.Q."/>
            <person name="Zhang X."/>
            <person name="Zou Z."/>
            <person name="Zucker H."/>
            <person name="Briscoe A.D."/>
            <person name="Burmester T."/>
            <person name="Clem R.J."/>
            <person name="Feyereisen R."/>
            <person name="Grimmelikhuijzen C.J.P."/>
            <person name="Hamodrakas S.J."/>
            <person name="Hansson B.S."/>
            <person name="Huguet E."/>
            <person name="Jermiin L.S."/>
            <person name="Lan Q."/>
            <person name="Lehman H.K."/>
            <person name="Lorenzen M."/>
            <person name="Merzendorfer H."/>
            <person name="Michalopoulos I."/>
            <person name="Morton D.B."/>
            <person name="Muthukrishnan S."/>
            <person name="Oakeshott J.G."/>
            <person name="Palmer W."/>
            <person name="Park Y."/>
            <person name="Passarelli A.L."/>
            <person name="Rozas J."/>
            <person name="Schwartz L.M."/>
            <person name="Smith W."/>
            <person name="Southgate A."/>
            <person name="Vilcinskas A."/>
            <person name="Vogt R."/>
            <person name="Wang P."/>
            <person name="Werren J."/>
            <person name="Yu X.Q."/>
            <person name="Zhou J.J."/>
            <person name="Brown S.J."/>
            <person name="Scherer S.E."/>
            <person name="Richards S."/>
            <person name="Blissard G.W."/>
        </authorList>
    </citation>
    <scope>NUCLEOTIDE SEQUENCE</scope>
</reference>